<proteinExistence type="predicted"/>
<dbReference type="Pfam" id="PF18545">
    <property type="entry name" value="HalOD1"/>
    <property type="match status" value="1"/>
</dbReference>
<dbReference type="OrthoDB" id="271604at2157"/>
<accession>A0A285N5B9</accession>
<sequence length="99" mass="10734">MVTEPNTTVLEASTERTPLCYRQSADESLTEAIVTAVCDRADADTTELSPLYATIDPDALESLLGSRADGSPRNSYRSVAFEYESYHVQVESGGLITVN</sequence>
<evidence type="ECO:0000313" key="3">
    <source>
        <dbReference type="Proteomes" id="UP000219453"/>
    </source>
</evidence>
<dbReference type="EMBL" id="OBEJ01000001">
    <property type="protein sequence ID" value="SNZ04629.1"/>
    <property type="molecule type" value="Genomic_DNA"/>
</dbReference>
<evidence type="ECO:0000259" key="1">
    <source>
        <dbReference type="Pfam" id="PF18545"/>
    </source>
</evidence>
<protein>
    <recommendedName>
        <fullName evidence="1">Halobacterial output domain-containing protein</fullName>
    </recommendedName>
</protein>
<evidence type="ECO:0000313" key="2">
    <source>
        <dbReference type="EMBL" id="SNZ04629.1"/>
    </source>
</evidence>
<dbReference type="RefSeq" id="WP_097007630.1">
    <property type="nucleotide sequence ID" value="NZ_OBEJ01000001.1"/>
</dbReference>
<organism evidence="2 3">
    <name type="scientific">Natronoarchaeum philippinense</name>
    <dbReference type="NCBI Taxonomy" id="558529"/>
    <lineage>
        <taxon>Archaea</taxon>
        <taxon>Methanobacteriati</taxon>
        <taxon>Methanobacteriota</taxon>
        <taxon>Stenosarchaea group</taxon>
        <taxon>Halobacteria</taxon>
        <taxon>Halobacteriales</taxon>
        <taxon>Natronoarchaeaceae</taxon>
    </lineage>
</organism>
<reference evidence="2 3" key="1">
    <citation type="submission" date="2017-09" db="EMBL/GenBank/DDBJ databases">
        <authorList>
            <person name="Ehlers B."/>
            <person name="Leendertz F.H."/>
        </authorList>
    </citation>
    <scope>NUCLEOTIDE SEQUENCE [LARGE SCALE GENOMIC DNA]</scope>
    <source>
        <strain evidence="2 3">DSM 27208</strain>
    </source>
</reference>
<keyword evidence="3" id="KW-1185">Reference proteome</keyword>
<dbReference type="InterPro" id="IPR040624">
    <property type="entry name" value="HalOD1"/>
</dbReference>
<feature type="domain" description="Halobacterial output" evidence="1">
    <location>
        <begin position="26"/>
        <end position="98"/>
    </location>
</feature>
<dbReference type="AlphaFoldDB" id="A0A285N5B9"/>
<name>A0A285N5B9_NATPI</name>
<dbReference type="Proteomes" id="UP000219453">
    <property type="component" value="Unassembled WGS sequence"/>
</dbReference>
<gene>
    <name evidence="2" type="ORF">SAMN06269185_0625</name>
</gene>